<keyword evidence="8 13" id="KW-0406">Ion transport</keyword>
<accession>A0A9X2S844</accession>
<dbReference type="Pfam" id="PF00430">
    <property type="entry name" value="ATP-synt_B"/>
    <property type="match status" value="1"/>
</dbReference>
<dbReference type="GO" id="GO:0012505">
    <property type="term" value="C:endomembrane system"/>
    <property type="evidence" value="ECO:0007669"/>
    <property type="project" value="UniProtKB-SubCell"/>
</dbReference>
<evidence type="ECO:0000256" key="10">
    <source>
        <dbReference type="ARBA" id="ARBA00023310"/>
    </source>
</evidence>
<dbReference type="NCBIfam" id="NF009992">
    <property type="entry name" value="PRK13461.1"/>
    <property type="match status" value="1"/>
</dbReference>
<sequence length="170" mass="19554">MEFVVNVIPKLSSMILQLIATVILFFILKHFLHEPVSKYMNERQNKIQNDIDDAKSLKGEALELKTQYEISINEAKAEGQEIIESARKRGEEIKEDIIKEAKVEADGIIERARKEIEREKEKALDEIKVQAGDMAILIASKVIDEELDTNLQNDLIDKFIDEVGMDKWQN</sequence>
<evidence type="ECO:0000256" key="8">
    <source>
        <dbReference type="ARBA" id="ARBA00023065"/>
    </source>
</evidence>
<keyword evidence="17" id="KW-1185">Reference proteome</keyword>
<dbReference type="InterPro" id="IPR050059">
    <property type="entry name" value="ATP_synthase_B_chain"/>
</dbReference>
<evidence type="ECO:0000256" key="3">
    <source>
        <dbReference type="ARBA" id="ARBA00022475"/>
    </source>
</evidence>
<dbReference type="GO" id="GO:0046961">
    <property type="term" value="F:proton-transporting ATPase activity, rotational mechanism"/>
    <property type="evidence" value="ECO:0007669"/>
    <property type="project" value="TreeGrafter"/>
</dbReference>
<protein>
    <recommendedName>
        <fullName evidence="13">ATP synthase subunit b</fullName>
    </recommendedName>
    <alternativeName>
        <fullName evidence="13">ATP synthase F(0) sector subunit b</fullName>
    </alternativeName>
    <alternativeName>
        <fullName evidence="13">ATPase subunit I</fullName>
    </alternativeName>
    <alternativeName>
        <fullName evidence="13">F-type ATPase subunit b</fullName>
        <shortName evidence="13">F-ATPase subunit b</shortName>
    </alternativeName>
</protein>
<dbReference type="HAMAP" id="MF_01398">
    <property type="entry name" value="ATP_synth_b_bprime"/>
    <property type="match status" value="1"/>
</dbReference>
<feature type="transmembrane region" description="Helical" evidence="13">
    <location>
        <begin position="12"/>
        <end position="32"/>
    </location>
</feature>
<dbReference type="InterPro" id="IPR002146">
    <property type="entry name" value="ATP_synth_b/b'su_bac/chlpt"/>
</dbReference>
<keyword evidence="7 13" id="KW-1133">Transmembrane helix</keyword>
<dbReference type="EMBL" id="JANJZL010000008">
    <property type="protein sequence ID" value="MCR2044701.1"/>
    <property type="molecule type" value="Genomic_DNA"/>
</dbReference>
<dbReference type="PANTHER" id="PTHR33445">
    <property type="entry name" value="ATP SYNTHASE SUBUNIT B', CHLOROPLASTIC"/>
    <property type="match status" value="1"/>
</dbReference>
<dbReference type="OrthoDB" id="9795863at2"/>
<keyword evidence="9 13" id="KW-0472">Membrane</keyword>
<dbReference type="InterPro" id="IPR005864">
    <property type="entry name" value="ATP_synth_F0_bsu_bac"/>
</dbReference>
<keyword evidence="4 13" id="KW-0138">CF(0)</keyword>
<dbReference type="PANTHER" id="PTHR33445:SF1">
    <property type="entry name" value="ATP SYNTHASE SUBUNIT B"/>
    <property type="match status" value="1"/>
</dbReference>
<keyword evidence="2 13" id="KW-0813">Transport</keyword>
<proteinExistence type="inferred from homology"/>
<reference evidence="16" key="1">
    <citation type="submission" date="2022-07" db="EMBL/GenBank/DDBJ databases">
        <title>Enhanced cultured diversity of the mouse gut microbiota enables custom-made synthetic communities.</title>
        <authorList>
            <person name="Afrizal A."/>
        </authorList>
    </citation>
    <scope>NUCLEOTIDE SEQUENCE</scope>
    <source>
        <strain evidence="16">DSM 29482</strain>
    </source>
</reference>
<gene>
    <name evidence="13" type="primary">atpF</name>
    <name evidence="16" type="ORF">NSA23_11345</name>
</gene>
<keyword evidence="5 13" id="KW-0812">Transmembrane</keyword>
<evidence type="ECO:0000256" key="5">
    <source>
        <dbReference type="ARBA" id="ARBA00022692"/>
    </source>
</evidence>
<comment type="function">
    <text evidence="13">Component of the F(0) channel, it forms part of the peripheral stalk, linking F(1) to F(0).</text>
</comment>
<evidence type="ECO:0000256" key="7">
    <source>
        <dbReference type="ARBA" id="ARBA00022989"/>
    </source>
</evidence>
<dbReference type="CDD" id="cd06503">
    <property type="entry name" value="ATP-synt_Fo_b"/>
    <property type="match status" value="1"/>
</dbReference>
<evidence type="ECO:0000256" key="12">
    <source>
        <dbReference type="ARBA" id="ARBA00037847"/>
    </source>
</evidence>
<evidence type="ECO:0000256" key="11">
    <source>
        <dbReference type="ARBA" id="ARBA00025198"/>
    </source>
</evidence>
<dbReference type="Proteomes" id="UP001142078">
    <property type="component" value="Unassembled WGS sequence"/>
</dbReference>
<organism evidence="16 17">
    <name type="scientific">Anaerosalibacter massiliensis</name>
    <dbReference type="NCBI Taxonomy" id="1347392"/>
    <lineage>
        <taxon>Bacteria</taxon>
        <taxon>Bacillati</taxon>
        <taxon>Bacillota</taxon>
        <taxon>Tissierellia</taxon>
        <taxon>Tissierellales</taxon>
        <taxon>Sporanaerobacteraceae</taxon>
        <taxon>Anaerosalibacter</taxon>
    </lineage>
</organism>
<comment type="caution">
    <text evidence="16">The sequence shown here is derived from an EMBL/GenBank/DDBJ whole genome shotgun (WGS) entry which is preliminary data.</text>
</comment>
<evidence type="ECO:0000256" key="15">
    <source>
        <dbReference type="SAM" id="Coils"/>
    </source>
</evidence>
<keyword evidence="10 13" id="KW-0066">ATP synthesis</keyword>
<keyword evidence="6 13" id="KW-0375">Hydrogen ion transport</keyword>
<dbReference type="SUPFAM" id="SSF81573">
    <property type="entry name" value="F1F0 ATP synthase subunit B, membrane domain"/>
    <property type="match status" value="1"/>
</dbReference>
<evidence type="ECO:0000256" key="2">
    <source>
        <dbReference type="ARBA" id="ARBA00022448"/>
    </source>
</evidence>
<dbReference type="GO" id="GO:0045259">
    <property type="term" value="C:proton-transporting ATP synthase complex"/>
    <property type="evidence" value="ECO:0007669"/>
    <property type="project" value="UniProtKB-KW"/>
</dbReference>
<dbReference type="GO" id="GO:0005886">
    <property type="term" value="C:plasma membrane"/>
    <property type="evidence" value="ECO:0007669"/>
    <property type="project" value="UniProtKB-SubCell"/>
</dbReference>
<comment type="function">
    <text evidence="11 13">F(1)F(0) ATP synthase produces ATP from ADP in the presence of a proton or sodium gradient. F-type ATPases consist of two structural domains, F(1) containing the extramembraneous catalytic core and F(0) containing the membrane proton channel, linked together by a central stalk and a peripheral stalk. During catalysis, ATP synthesis in the catalytic domain of F(1) is coupled via a rotary mechanism of the central stalk subunits to proton translocation.</text>
</comment>
<dbReference type="AlphaFoldDB" id="A0A9X2S844"/>
<evidence type="ECO:0000256" key="1">
    <source>
        <dbReference type="ARBA" id="ARBA00005513"/>
    </source>
</evidence>
<evidence type="ECO:0000256" key="13">
    <source>
        <dbReference type="HAMAP-Rule" id="MF_01398"/>
    </source>
</evidence>
<evidence type="ECO:0000256" key="14">
    <source>
        <dbReference type="RuleBase" id="RU003848"/>
    </source>
</evidence>
<dbReference type="GO" id="GO:0046933">
    <property type="term" value="F:proton-transporting ATP synthase activity, rotational mechanism"/>
    <property type="evidence" value="ECO:0007669"/>
    <property type="project" value="UniProtKB-UniRule"/>
</dbReference>
<dbReference type="RefSeq" id="WP_042678741.1">
    <property type="nucleotide sequence ID" value="NZ_CABKTM010000007.1"/>
</dbReference>
<evidence type="ECO:0000313" key="17">
    <source>
        <dbReference type="Proteomes" id="UP001142078"/>
    </source>
</evidence>
<keyword evidence="3 13" id="KW-1003">Cell membrane</keyword>
<evidence type="ECO:0000256" key="6">
    <source>
        <dbReference type="ARBA" id="ARBA00022781"/>
    </source>
</evidence>
<evidence type="ECO:0000313" key="16">
    <source>
        <dbReference type="EMBL" id="MCR2044701.1"/>
    </source>
</evidence>
<comment type="subcellular location">
    <subcellularLocation>
        <location evidence="13">Cell membrane</location>
        <topology evidence="13">Single-pass membrane protein</topology>
    </subcellularLocation>
    <subcellularLocation>
        <location evidence="12">Endomembrane system</location>
        <topology evidence="12">Single-pass membrane protein</topology>
    </subcellularLocation>
</comment>
<comment type="subunit">
    <text evidence="13">F-type ATPases have 2 components, F(1) - the catalytic core - and F(0) - the membrane proton channel. F(1) has five subunits: alpha(3), beta(3), gamma(1), delta(1), epsilon(1). F(0) has three main subunits: a(1), b(2) and c(10-14). The alpha and beta chains form an alternating ring which encloses part of the gamma chain. F(1) is attached to F(0) by a central stalk formed by the gamma and epsilon chains, while a peripheral stalk is formed by the delta and b chains.</text>
</comment>
<evidence type="ECO:0000256" key="9">
    <source>
        <dbReference type="ARBA" id="ARBA00023136"/>
    </source>
</evidence>
<name>A0A9X2S844_9FIRM</name>
<evidence type="ECO:0000256" key="4">
    <source>
        <dbReference type="ARBA" id="ARBA00022547"/>
    </source>
</evidence>
<dbReference type="InterPro" id="IPR028987">
    <property type="entry name" value="ATP_synth_B-like_membr_sf"/>
</dbReference>
<comment type="similarity">
    <text evidence="1 13 14">Belongs to the ATPase B chain family.</text>
</comment>
<feature type="coiled-coil region" evidence="15">
    <location>
        <begin position="102"/>
        <end position="133"/>
    </location>
</feature>
<dbReference type="NCBIfam" id="TIGR01144">
    <property type="entry name" value="ATP_synt_b"/>
    <property type="match status" value="1"/>
</dbReference>
<dbReference type="Gene3D" id="1.20.5.620">
    <property type="entry name" value="F1F0 ATP synthase subunit B, membrane domain"/>
    <property type="match status" value="1"/>
</dbReference>
<keyword evidence="15" id="KW-0175">Coiled coil</keyword>